<dbReference type="SUPFAM" id="SSF55729">
    <property type="entry name" value="Acyl-CoA N-acyltransferases (Nat)"/>
    <property type="match status" value="1"/>
</dbReference>
<dbReference type="Proteomes" id="UP001160390">
    <property type="component" value="Unassembled WGS sequence"/>
</dbReference>
<dbReference type="EMBL" id="CABFNP030001282">
    <property type="protein sequence ID" value="CAI6096251.1"/>
    <property type="molecule type" value="Genomic_DNA"/>
</dbReference>
<dbReference type="Gene3D" id="3.40.630.30">
    <property type="match status" value="1"/>
</dbReference>
<keyword evidence="2" id="KW-1185">Reference proteome</keyword>
<dbReference type="InterPro" id="IPR016181">
    <property type="entry name" value="Acyl_CoA_acyltransferase"/>
</dbReference>
<accession>A0AA35MFQ1</accession>
<dbReference type="AlphaFoldDB" id="A0AA35MFQ1"/>
<evidence type="ECO:0000313" key="2">
    <source>
        <dbReference type="Proteomes" id="UP001160390"/>
    </source>
</evidence>
<sequence length="228" mass="25224">MSKTRIATQDDVPAIARLIQDSIQKDRLWLRFSASKSVQDEAYTTEIESLLEEHLYPSMEDWVVEVVDLGGEGEPEIVSAAIWDVKGAQGPEVAKREHETYIRDHRLVKYIQILRSAQDKASPRYPHSTWLQLLVTHPNHQGRGYAKDLVNSQVSRVKKEGGVLAAIGGSKAYIFFSGRGFSDLGPVEGSAGVAPDAETETIKALSLVIKKVDKGKAFVGSVVDYVFR</sequence>
<name>A0AA35MFQ1_9HYPO</name>
<evidence type="ECO:0008006" key="3">
    <source>
        <dbReference type="Google" id="ProtNLM"/>
    </source>
</evidence>
<dbReference type="PANTHER" id="PTHR42791:SF1">
    <property type="entry name" value="N-ACETYLTRANSFERASE DOMAIN-CONTAINING PROTEIN"/>
    <property type="match status" value="1"/>
</dbReference>
<dbReference type="CDD" id="cd04301">
    <property type="entry name" value="NAT_SF"/>
    <property type="match status" value="1"/>
</dbReference>
<gene>
    <name evidence="1" type="ORF">CCHLO57077_00008916</name>
</gene>
<comment type="caution">
    <text evidence="1">The sequence shown here is derived from an EMBL/GenBank/DDBJ whole genome shotgun (WGS) entry which is preliminary data.</text>
</comment>
<reference evidence="1" key="1">
    <citation type="submission" date="2023-01" db="EMBL/GenBank/DDBJ databases">
        <authorList>
            <person name="Piombo E."/>
        </authorList>
    </citation>
    <scope>NUCLEOTIDE SEQUENCE</scope>
</reference>
<proteinExistence type="predicted"/>
<dbReference type="InterPro" id="IPR052523">
    <property type="entry name" value="Trichothecene_AcTrans"/>
</dbReference>
<evidence type="ECO:0000313" key="1">
    <source>
        <dbReference type="EMBL" id="CAI6096251.1"/>
    </source>
</evidence>
<dbReference type="PANTHER" id="PTHR42791">
    <property type="entry name" value="GNAT FAMILY ACETYLTRANSFERASE"/>
    <property type="match status" value="1"/>
</dbReference>
<protein>
    <recommendedName>
        <fullName evidence="3">N-acetyltransferase domain-containing protein</fullName>
    </recommendedName>
</protein>
<organism evidence="1 2">
    <name type="scientific">Clonostachys chloroleuca</name>
    <dbReference type="NCBI Taxonomy" id="1926264"/>
    <lineage>
        <taxon>Eukaryota</taxon>
        <taxon>Fungi</taxon>
        <taxon>Dikarya</taxon>
        <taxon>Ascomycota</taxon>
        <taxon>Pezizomycotina</taxon>
        <taxon>Sordariomycetes</taxon>
        <taxon>Hypocreomycetidae</taxon>
        <taxon>Hypocreales</taxon>
        <taxon>Bionectriaceae</taxon>
        <taxon>Clonostachys</taxon>
    </lineage>
</organism>